<keyword evidence="5" id="KW-1185">Reference proteome</keyword>
<dbReference type="Proteomes" id="UP000504606">
    <property type="component" value="Unplaced"/>
</dbReference>
<dbReference type="PROSITE" id="PS50088">
    <property type="entry name" value="ANK_REPEAT"/>
    <property type="match status" value="4"/>
</dbReference>
<keyword evidence="4" id="KW-0812">Transmembrane</keyword>
<dbReference type="Gene3D" id="1.25.40.20">
    <property type="entry name" value="Ankyrin repeat-containing domain"/>
    <property type="match status" value="3"/>
</dbReference>
<keyword evidence="4" id="KW-0472">Membrane</keyword>
<protein>
    <submittedName>
        <fullName evidence="6">Ankyrin-2-like</fullName>
    </submittedName>
</protein>
<accession>A0A9C6U3A8</accession>
<gene>
    <name evidence="6" type="primary">LOC127749299</name>
</gene>
<organism evidence="5 6">
    <name type="scientific">Frankliniella occidentalis</name>
    <name type="common">Western flower thrips</name>
    <name type="synonym">Euthrips occidentalis</name>
    <dbReference type="NCBI Taxonomy" id="133901"/>
    <lineage>
        <taxon>Eukaryota</taxon>
        <taxon>Metazoa</taxon>
        <taxon>Ecdysozoa</taxon>
        <taxon>Arthropoda</taxon>
        <taxon>Hexapoda</taxon>
        <taxon>Insecta</taxon>
        <taxon>Pterygota</taxon>
        <taxon>Neoptera</taxon>
        <taxon>Paraneoptera</taxon>
        <taxon>Thysanoptera</taxon>
        <taxon>Terebrantia</taxon>
        <taxon>Thripoidea</taxon>
        <taxon>Thripidae</taxon>
        <taxon>Frankliniella</taxon>
    </lineage>
</organism>
<feature type="repeat" description="ANK" evidence="3">
    <location>
        <begin position="210"/>
        <end position="242"/>
    </location>
</feature>
<evidence type="ECO:0000256" key="2">
    <source>
        <dbReference type="ARBA" id="ARBA00023043"/>
    </source>
</evidence>
<reference evidence="6" key="1">
    <citation type="submission" date="2025-08" db="UniProtKB">
        <authorList>
            <consortium name="RefSeq"/>
        </authorList>
    </citation>
    <scope>IDENTIFICATION</scope>
    <source>
        <tissue evidence="6">Whole organism</tissue>
    </source>
</reference>
<dbReference type="AlphaFoldDB" id="A0A9C6U3A8"/>
<dbReference type="PANTHER" id="PTHR24198:SF165">
    <property type="entry name" value="ANKYRIN REPEAT-CONTAINING PROTEIN-RELATED"/>
    <property type="match status" value="1"/>
</dbReference>
<keyword evidence="2 3" id="KW-0040">ANK repeat</keyword>
<evidence type="ECO:0000256" key="4">
    <source>
        <dbReference type="SAM" id="Phobius"/>
    </source>
</evidence>
<evidence type="ECO:0000313" key="6">
    <source>
        <dbReference type="RefSeq" id="XP_052122857.1"/>
    </source>
</evidence>
<dbReference type="GO" id="GO:0005737">
    <property type="term" value="C:cytoplasm"/>
    <property type="evidence" value="ECO:0007669"/>
    <property type="project" value="TreeGrafter"/>
</dbReference>
<dbReference type="InterPro" id="IPR002110">
    <property type="entry name" value="Ankyrin_rpt"/>
</dbReference>
<dbReference type="KEGG" id="foc:127749299"/>
<dbReference type="GeneID" id="127749299"/>
<dbReference type="SMART" id="SM00248">
    <property type="entry name" value="ANK"/>
    <property type="match status" value="9"/>
</dbReference>
<evidence type="ECO:0000256" key="1">
    <source>
        <dbReference type="ARBA" id="ARBA00022737"/>
    </source>
</evidence>
<dbReference type="PRINTS" id="PR01415">
    <property type="entry name" value="ANKYRIN"/>
</dbReference>
<dbReference type="OrthoDB" id="194358at2759"/>
<dbReference type="PANTHER" id="PTHR24198">
    <property type="entry name" value="ANKYRIN REPEAT AND PROTEIN KINASE DOMAIN-CONTAINING PROTEIN"/>
    <property type="match status" value="1"/>
</dbReference>
<proteinExistence type="predicted"/>
<dbReference type="PROSITE" id="PS50297">
    <property type="entry name" value="ANK_REP_REGION"/>
    <property type="match status" value="3"/>
</dbReference>
<feature type="transmembrane region" description="Helical" evidence="4">
    <location>
        <begin position="702"/>
        <end position="725"/>
    </location>
</feature>
<dbReference type="Pfam" id="PF12796">
    <property type="entry name" value="Ank_2"/>
    <property type="match status" value="3"/>
</dbReference>
<feature type="repeat" description="ANK" evidence="3">
    <location>
        <begin position="308"/>
        <end position="340"/>
    </location>
</feature>
<evidence type="ECO:0000313" key="5">
    <source>
        <dbReference type="Proteomes" id="UP000504606"/>
    </source>
</evidence>
<name>A0A9C6U3A8_FRAOC</name>
<feature type="repeat" description="ANK" evidence="3">
    <location>
        <begin position="45"/>
        <end position="77"/>
    </location>
</feature>
<dbReference type="RefSeq" id="XP_052122857.1">
    <property type="nucleotide sequence ID" value="XM_052266897.1"/>
</dbReference>
<keyword evidence="4" id="KW-1133">Transmembrane helix</keyword>
<dbReference type="SUPFAM" id="SSF48403">
    <property type="entry name" value="Ankyrin repeat"/>
    <property type="match status" value="2"/>
</dbReference>
<dbReference type="InterPro" id="IPR036770">
    <property type="entry name" value="Ankyrin_rpt-contain_sf"/>
</dbReference>
<sequence>MLLGKRTLCEKNYVNRRRTGTAAVAEALLAAVKTVYSDPDRQQALAGTPLHLAAVSGRAEVVAVLLRDPRDLDAMHRGLTPLHFAARYGHDQVVRMLLAAGARCQADADVLTPLDAAARSGSAPTVRLLLGAAPPPAAEVCWRAAWETAGHAHEEACSALLDELEARGLLQWGPEAREVLYEAGCGGSSAIALRLLGLPTAALGERLHDNGETVLHAAAANGRAELVRALLSRGADPLGEDAEGSTALDLAALGGSTDTITALVEHIPGGSLQAALGEALRVAARYGQLGAAQRLVHHGAVVNAKDGERWTPLGCAPEGGATEVVRWLLQQGADPSLGERLPLHLAALYGRLSVVKLLVPPLHAGDQAQDPPGGEEPSALSVAVQAGSREDLQRILGQFVEHLRPLSSRYTREDRLRDKAEATAALRRKEKGEGERLRLLQQVDSGGLTALHTAAAVSALPVVEYLLEREGELLQRIYSKHKNTGVPRLDGLTVYARRADGHTALQCGALMLCAPSVAEALLRRMGDEMWLALGHRDLQEVRGMAVEALWLAGLAAYHLRGGGRLVRALCEGLLGEKNENRLQDIRSGAVAALCSGQHVWHAVVDLVRWHLEALPLNLPDLRLCALRAMRRCLQLGPRGEKALQLLSLWVRDLRDLREGAVHKTHERVAWRIAAEALRIAVERRDQDSFQVIRRLLWRAKHFTLWIVISLALAVSPAAVFMMWVLSLLS</sequence>
<keyword evidence="1" id="KW-0677">Repeat</keyword>
<feature type="repeat" description="ANK" evidence="3">
    <location>
        <begin position="77"/>
        <end position="109"/>
    </location>
</feature>
<evidence type="ECO:0000256" key="3">
    <source>
        <dbReference type="PROSITE-ProRule" id="PRU00023"/>
    </source>
</evidence>